<evidence type="ECO:0000313" key="3">
    <source>
        <dbReference type="Proteomes" id="UP000789508"/>
    </source>
</evidence>
<dbReference type="InterPro" id="IPR014721">
    <property type="entry name" value="Ribsml_uS5_D2-typ_fold_subgr"/>
</dbReference>
<dbReference type="GO" id="GO:0005524">
    <property type="term" value="F:ATP binding"/>
    <property type="evidence" value="ECO:0007669"/>
    <property type="project" value="InterPro"/>
</dbReference>
<evidence type="ECO:0000259" key="1">
    <source>
        <dbReference type="Pfam" id="PF05362"/>
    </source>
</evidence>
<gene>
    <name evidence="2" type="ORF">ALEPTO_LOCUS13644</name>
</gene>
<feature type="domain" description="Lon proteolytic" evidence="1">
    <location>
        <begin position="77"/>
        <end position="153"/>
    </location>
</feature>
<name>A0A9N9J1G4_9GLOM</name>
<feature type="non-terminal residue" evidence="2">
    <location>
        <position position="168"/>
    </location>
</feature>
<proteinExistence type="predicted"/>
<sequence>GIWRELVVVLEESEKILVIEEIDEDNLDFIKFFHGENKELNEYRKKVILIGIKSLLERGDSYYWDKTVYFLYGVNSTGKSGGVALLLSFFSAYYEIEIPDNFAVTGKIDTHNGNIKKIGGLKSKIIQAIRNSKIKDVILPQENHKKALKILDDYHKRYSNPKILNLYP</sequence>
<dbReference type="InterPro" id="IPR020568">
    <property type="entry name" value="Ribosomal_Su5_D2-typ_SF"/>
</dbReference>
<dbReference type="PRINTS" id="PR00830">
    <property type="entry name" value="ENDOLAPTASE"/>
</dbReference>
<dbReference type="PANTHER" id="PTHR10046">
    <property type="entry name" value="ATP DEPENDENT LON PROTEASE FAMILY MEMBER"/>
    <property type="match status" value="1"/>
</dbReference>
<dbReference type="SUPFAM" id="SSF54211">
    <property type="entry name" value="Ribosomal protein S5 domain 2-like"/>
    <property type="match status" value="1"/>
</dbReference>
<feature type="non-terminal residue" evidence="2">
    <location>
        <position position="1"/>
    </location>
</feature>
<keyword evidence="3" id="KW-1185">Reference proteome</keyword>
<dbReference type="GO" id="GO:0004176">
    <property type="term" value="F:ATP-dependent peptidase activity"/>
    <property type="evidence" value="ECO:0007669"/>
    <property type="project" value="InterPro"/>
</dbReference>
<dbReference type="Proteomes" id="UP000789508">
    <property type="component" value="Unassembled WGS sequence"/>
</dbReference>
<dbReference type="InterPro" id="IPR008269">
    <property type="entry name" value="Lon_proteolytic"/>
</dbReference>
<dbReference type="AlphaFoldDB" id="A0A9N9J1G4"/>
<dbReference type="GO" id="GO:0006508">
    <property type="term" value="P:proteolysis"/>
    <property type="evidence" value="ECO:0007669"/>
    <property type="project" value="InterPro"/>
</dbReference>
<dbReference type="OrthoDB" id="2444670at2759"/>
<dbReference type="GO" id="GO:0030163">
    <property type="term" value="P:protein catabolic process"/>
    <property type="evidence" value="ECO:0007669"/>
    <property type="project" value="InterPro"/>
</dbReference>
<evidence type="ECO:0000313" key="2">
    <source>
        <dbReference type="EMBL" id="CAG8760037.1"/>
    </source>
</evidence>
<comment type="caution">
    <text evidence="2">The sequence shown here is derived from an EMBL/GenBank/DDBJ whole genome shotgun (WGS) entry which is preliminary data.</text>
</comment>
<dbReference type="GO" id="GO:0004252">
    <property type="term" value="F:serine-type endopeptidase activity"/>
    <property type="evidence" value="ECO:0007669"/>
    <property type="project" value="InterPro"/>
</dbReference>
<dbReference type="Gene3D" id="3.30.230.10">
    <property type="match status" value="1"/>
</dbReference>
<organism evidence="2 3">
    <name type="scientific">Ambispora leptoticha</name>
    <dbReference type="NCBI Taxonomy" id="144679"/>
    <lineage>
        <taxon>Eukaryota</taxon>
        <taxon>Fungi</taxon>
        <taxon>Fungi incertae sedis</taxon>
        <taxon>Mucoromycota</taxon>
        <taxon>Glomeromycotina</taxon>
        <taxon>Glomeromycetes</taxon>
        <taxon>Archaeosporales</taxon>
        <taxon>Ambisporaceae</taxon>
        <taxon>Ambispora</taxon>
    </lineage>
</organism>
<dbReference type="InterPro" id="IPR027065">
    <property type="entry name" value="Lon_Prtase"/>
</dbReference>
<protein>
    <submittedName>
        <fullName evidence="2">12533_t:CDS:1</fullName>
    </submittedName>
</protein>
<dbReference type="Pfam" id="PF05362">
    <property type="entry name" value="Lon_C"/>
    <property type="match status" value="1"/>
</dbReference>
<dbReference type="EMBL" id="CAJVPS010045776">
    <property type="protein sequence ID" value="CAG8760037.1"/>
    <property type="molecule type" value="Genomic_DNA"/>
</dbReference>
<accession>A0A9N9J1G4</accession>
<reference evidence="2" key="1">
    <citation type="submission" date="2021-06" db="EMBL/GenBank/DDBJ databases">
        <authorList>
            <person name="Kallberg Y."/>
            <person name="Tangrot J."/>
            <person name="Rosling A."/>
        </authorList>
    </citation>
    <scope>NUCLEOTIDE SEQUENCE</scope>
    <source>
        <strain evidence="2">FL130A</strain>
    </source>
</reference>